<dbReference type="Proteomes" id="UP001196413">
    <property type="component" value="Unassembled WGS sequence"/>
</dbReference>
<evidence type="ECO:0000313" key="2">
    <source>
        <dbReference type="EMBL" id="KAJ1350818.1"/>
    </source>
</evidence>
<evidence type="ECO:0000313" key="3">
    <source>
        <dbReference type="Proteomes" id="UP001196413"/>
    </source>
</evidence>
<protein>
    <recommendedName>
        <fullName evidence="4">FHA domain-containing protein</fullName>
    </recommendedName>
</protein>
<sequence length="273" mass="30524">MKHNILTQMRRCAAPECRARDACDMAFPDSELLPIHASLHRVVRRKRVSYFITTRSFGEILVNDIPVPRDRRKVLAFHDVITLVKGPQRIHLSFGHNPGCDIHLAIPYLAAAHVELIKSVVRGAPHFSIISTPTRRARVFINGSVVTERGLKELVSGDVLTFSSNGRSIDCCFHNAESEAVRMAASLTQQPQPISSSPSFESPESVLQSRRGNRSPFTPRSFRPNDSAENQQCRTIIIGVKLDPLLFDIVEAFLQMRPGMLLITSCFIPLAYI</sequence>
<accession>A0AAD5QG58</accession>
<feature type="compositionally biased region" description="Low complexity" evidence="1">
    <location>
        <begin position="189"/>
        <end position="205"/>
    </location>
</feature>
<reference evidence="2" key="1">
    <citation type="submission" date="2021-06" db="EMBL/GenBank/DDBJ databases">
        <title>Parelaphostrongylus tenuis whole genome reference sequence.</title>
        <authorList>
            <person name="Garwood T.J."/>
            <person name="Larsen P.A."/>
            <person name="Fountain-Jones N.M."/>
            <person name="Garbe J.R."/>
            <person name="Macchietto M.G."/>
            <person name="Kania S.A."/>
            <person name="Gerhold R.W."/>
            <person name="Richards J.E."/>
            <person name="Wolf T.M."/>
        </authorList>
    </citation>
    <scope>NUCLEOTIDE SEQUENCE</scope>
    <source>
        <strain evidence="2">MNPRO001-30</strain>
        <tissue evidence="2">Meninges</tissue>
    </source>
</reference>
<dbReference type="SUPFAM" id="SSF49879">
    <property type="entry name" value="SMAD/FHA domain"/>
    <property type="match status" value="2"/>
</dbReference>
<proteinExistence type="predicted"/>
<dbReference type="InterPro" id="IPR008984">
    <property type="entry name" value="SMAD_FHA_dom_sf"/>
</dbReference>
<gene>
    <name evidence="2" type="ORF">KIN20_006705</name>
</gene>
<evidence type="ECO:0008006" key="4">
    <source>
        <dbReference type="Google" id="ProtNLM"/>
    </source>
</evidence>
<evidence type="ECO:0000256" key="1">
    <source>
        <dbReference type="SAM" id="MobiDB-lite"/>
    </source>
</evidence>
<keyword evidence="3" id="KW-1185">Reference proteome</keyword>
<dbReference type="EMBL" id="JAHQIW010000947">
    <property type="protein sequence ID" value="KAJ1350818.1"/>
    <property type="molecule type" value="Genomic_DNA"/>
</dbReference>
<comment type="caution">
    <text evidence="2">The sequence shown here is derived from an EMBL/GenBank/DDBJ whole genome shotgun (WGS) entry which is preliminary data.</text>
</comment>
<name>A0AAD5QG58_PARTN</name>
<feature type="region of interest" description="Disordered" evidence="1">
    <location>
        <begin position="188"/>
        <end position="228"/>
    </location>
</feature>
<dbReference type="AlphaFoldDB" id="A0AAD5QG58"/>
<organism evidence="2 3">
    <name type="scientific">Parelaphostrongylus tenuis</name>
    <name type="common">Meningeal worm</name>
    <dbReference type="NCBI Taxonomy" id="148309"/>
    <lineage>
        <taxon>Eukaryota</taxon>
        <taxon>Metazoa</taxon>
        <taxon>Ecdysozoa</taxon>
        <taxon>Nematoda</taxon>
        <taxon>Chromadorea</taxon>
        <taxon>Rhabditida</taxon>
        <taxon>Rhabditina</taxon>
        <taxon>Rhabditomorpha</taxon>
        <taxon>Strongyloidea</taxon>
        <taxon>Metastrongylidae</taxon>
        <taxon>Parelaphostrongylus</taxon>
    </lineage>
</organism>
<feature type="compositionally biased region" description="Polar residues" evidence="1">
    <location>
        <begin position="206"/>
        <end position="218"/>
    </location>
</feature>